<protein>
    <submittedName>
        <fullName evidence="2">Uncharacterized protein</fullName>
    </submittedName>
</protein>
<dbReference type="EMBL" id="QUTE01012957">
    <property type="protein sequence ID" value="RHZ05756.1"/>
    <property type="molecule type" value="Genomic_DNA"/>
</dbReference>
<evidence type="ECO:0000313" key="4">
    <source>
        <dbReference type="Proteomes" id="UP000283543"/>
    </source>
</evidence>
<feature type="non-terminal residue" evidence="2">
    <location>
        <position position="1"/>
    </location>
</feature>
<proteinExistence type="predicted"/>
<evidence type="ECO:0000313" key="2">
    <source>
        <dbReference type="EMBL" id="RHZ05756.1"/>
    </source>
</evidence>
<dbReference type="Proteomes" id="UP000266196">
    <property type="component" value="Unassembled WGS sequence"/>
</dbReference>
<name>A0A397F172_APHAT</name>
<sequence length="77" mass="7813">PLEKAAITHWPSGVASMDVTGSSVEKHMDLKLDETADRALGLAIADFEVSFDNEEEAAGEEAGGGGDVRLIGAAAGG</sequence>
<accession>A0A397F172</accession>
<dbReference type="Proteomes" id="UP000283543">
    <property type="component" value="Unassembled WGS sequence"/>
</dbReference>
<gene>
    <name evidence="2" type="ORF">DYB31_008218</name>
    <name evidence="1" type="ORF">DYB34_007665</name>
</gene>
<dbReference type="EMBL" id="QUTB01003486">
    <property type="protein sequence ID" value="RHY67751.1"/>
    <property type="molecule type" value="Genomic_DNA"/>
</dbReference>
<evidence type="ECO:0000313" key="3">
    <source>
        <dbReference type="Proteomes" id="UP000266196"/>
    </source>
</evidence>
<comment type="caution">
    <text evidence="2">The sequence shown here is derived from an EMBL/GenBank/DDBJ whole genome shotgun (WGS) entry which is preliminary data.</text>
</comment>
<reference evidence="3 4" key="1">
    <citation type="submission" date="2018-08" db="EMBL/GenBank/DDBJ databases">
        <title>Aphanomyces genome sequencing and annotation.</title>
        <authorList>
            <person name="Minardi D."/>
            <person name="Oidtmann B."/>
            <person name="Van Der Giezen M."/>
            <person name="Studholme D.J."/>
        </authorList>
    </citation>
    <scope>NUCLEOTIDE SEQUENCE [LARGE SCALE GENOMIC DNA]</scope>
    <source>
        <strain evidence="2 3">197901</strain>
        <strain evidence="1 4">Si</strain>
    </source>
</reference>
<dbReference type="AlphaFoldDB" id="A0A397F172"/>
<organism evidence="2 3">
    <name type="scientific">Aphanomyces astaci</name>
    <name type="common">Crayfish plague agent</name>
    <dbReference type="NCBI Taxonomy" id="112090"/>
    <lineage>
        <taxon>Eukaryota</taxon>
        <taxon>Sar</taxon>
        <taxon>Stramenopiles</taxon>
        <taxon>Oomycota</taxon>
        <taxon>Saprolegniomycetes</taxon>
        <taxon>Saprolegniales</taxon>
        <taxon>Verrucalvaceae</taxon>
        <taxon>Aphanomyces</taxon>
    </lineage>
</organism>
<evidence type="ECO:0000313" key="1">
    <source>
        <dbReference type="EMBL" id="RHY67751.1"/>
    </source>
</evidence>